<dbReference type="PROSITE" id="PS50005">
    <property type="entry name" value="TPR"/>
    <property type="match status" value="1"/>
</dbReference>
<dbReference type="GO" id="GO:0000160">
    <property type="term" value="P:phosphorelay signal transduction system"/>
    <property type="evidence" value="ECO:0007669"/>
    <property type="project" value="InterPro"/>
</dbReference>
<accession>A0A3R9QKQ0</accession>
<keyword evidence="9" id="KW-1185">Reference proteome</keyword>
<evidence type="ECO:0000313" key="8">
    <source>
        <dbReference type="EMBL" id="RSL18855.1"/>
    </source>
</evidence>
<dbReference type="SMART" id="SM00028">
    <property type="entry name" value="TPR"/>
    <property type="match status" value="3"/>
</dbReference>
<evidence type="ECO:0000256" key="3">
    <source>
        <dbReference type="ARBA" id="ARBA00023125"/>
    </source>
</evidence>
<keyword evidence="6" id="KW-0812">Transmembrane</keyword>
<keyword evidence="6" id="KW-1133">Transmembrane helix</keyword>
<keyword evidence="6" id="KW-0472">Membrane</keyword>
<evidence type="ECO:0000256" key="5">
    <source>
        <dbReference type="PROSITE-ProRule" id="PRU01091"/>
    </source>
</evidence>
<dbReference type="RefSeq" id="WP_125487152.1">
    <property type="nucleotide sequence ID" value="NZ_RSDW01000001.1"/>
</dbReference>
<dbReference type="GO" id="GO:0003677">
    <property type="term" value="F:DNA binding"/>
    <property type="evidence" value="ECO:0007669"/>
    <property type="project" value="UniProtKB-UniRule"/>
</dbReference>
<dbReference type="CDD" id="cd00383">
    <property type="entry name" value="trans_reg_C"/>
    <property type="match status" value="1"/>
</dbReference>
<dbReference type="PANTHER" id="PTHR45586">
    <property type="entry name" value="TPR REPEAT-CONTAINING PROTEIN PA4667"/>
    <property type="match status" value="1"/>
</dbReference>
<dbReference type="Gene3D" id="1.25.40.10">
    <property type="entry name" value="Tetratricopeptide repeat domain"/>
    <property type="match status" value="1"/>
</dbReference>
<dbReference type="SUPFAM" id="SSF48452">
    <property type="entry name" value="TPR-like"/>
    <property type="match status" value="1"/>
</dbReference>
<reference evidence="8 9" key="1">
    <citation type="submission" date="2018-12" db="EMBL/GenBank/DDBJ databases">
        <title>Sequencing of bacterial isolates from soil warming experiment in Harvard Forest, Massachusetts, USA.</title>
        <authorList>
            <person name="Deangelis K."/>
        </authorList>
    </citation>
    <scope>NUCLEOTIDE SEQUENCE [LARGE SCALE GENOMIC DNA]</scope>
    <source>
        <strain evidence="8 9">EB153</strain>
    </source>
</reference>
<keyword evidence="3 5" id="KW-0238">DNA-binding</keyword>
<organism evidence="8 9">
    <name type="scientific">Edaphobacter aggregans</name>
    <dbReference type="NCBI Taxonomy" id="570835"/>
    <lineage>
        <taxon>Bacteria</taxon>
        <taxon>Pseudomonadati</taxon>
        <taxon>Acidobacteriota</taxon>
        <taxon>Terriglobia</taxon>
        <taxon>Terriglobales</taxon>
        <taxon>Acidobacteriaceae</taxon>
        <taxon>Edaphobacter</taxon>
    </lineage>
</organism>
<dbReference type="InterPro" id="IPR019734">
    <property type="entry name" value="TPR_rpt"/>
</dbReference>
<dbReference type="Gene3D" id="3.40.50.10070">
    <property type="entry name" value="TolB, N-terminal domain"/>
    <property type="match status" value="1"/>
</dbReference>
<dbReference type="AlphaFoldDB" id="A0A3R9QKQ0"/>
<feature type="transmembrane region" description="Helical" evidence="6">
    <location>
        <begin position="154"/>
        <end position="174"/>
    </location>
</feature>
<dbReference type="InterPro" id="IPR036388">
    <property type="entry name" value="WH-like_DNA-bd_sf"/>
</dbReference>
<dbReference type="Pfam" id="PF00486">
    <property type="entry name" value="Trans_reg_C"/>
    <property type="match status" value="1"/>
</dbReference>
<evidence type="ECO:0000259" key="7">
    <source>
        <dbReference type="PROSITE" id="PS51755"/>
    </source>
</evidence>
<name>A0A3R9QKQ0_9BACT</name>
<evidence type="ECO:0000313" key="9">
    <source>
        <dbReference type="Proteomes" id="UP000269669"/>
    </source>
</evidence>
<protein>
    <submittedName>
        <fullName evidence="8">TolB-like protein</fullName>
    </submittedName>
</protein>
<evidence type="ECO:0000256" key="1">
    <source>
        <dbReference type="ARBA" id="ARBA00022737"/>
    </source>
</evidence>
<gene>
    <name evidence="8" type="ORF">EDE15_4460</name>
</gene>
<evidence type="ECO:0000256" key="6">
    <source>
        <dbReference type="SAM" id="Phobius"/>
    </source>
</evidence>
<comment type="caution">
    <text evidence="8">The sequence shown here is derived from an EMBL/GenBank/DDBJ whole genome shotgun (WGS) entry which is preliminary data.</text>
</comment>
<feature type="domain" description="OmpR/PhoB-type" evidence="7">
    <location>
        <begin position="7"/>
        <end position="107"/>
    </location>
</feature>
<dbReference type="OrthoDB" id="105971at2"/>
<dbReference type="EMBL" id="RSDW01000001">
    <property type="protein sequence ID" value="RSL18855.1"/>
    <property type="molecule type" value="Genomic_DNA"/>
</dbReference>
<sequence>MLSALSGSILQFDDFQLHCGRFELRCGDRIVRLERKPMELLILLASREGQLVTRTEIAEQLWSSGVFVDTEHGINTAIRKLRHLLHDDPDDPRFIQTVTGMGYRFIAPIVILDEVVMAPAAPAAAEPAETPLPALDHVIDPGRENGKRRSRYRLWFVLTISGAGIATAIALAMVPAVRARYQIGLSWLGFRPVIQSVAVLPLVNLSSDPEQEYFSDGMTEQLITDLSYVRSLRVISRESTIHFKNSQLSVPQIAEQLHVDAVIQGTVLRAGDVVRTTIHLTSASPERQLWAASYERNLSDVITLQNQIAADAVSQIRARLTPAEQTKLKLESRINPEAHDEYLRGRFFIGQEQPGKAIPHLEHAIQLDPNFAAAYGILGEAWGVDGVFGGIQGSGNKENSAKALAYSQKAVSLDPSSSEAYTALGHSLMQARRWNEGEIALRRAIELDSNNPYATTYLALLLTEKGRGDEAVRISREMAENNPVAVYCLRYYAAILYVTHRFDESLVIVQRALELEPNHLPSYLTLAKDLVETGHFREAEDAYRKSGLMSPAIQALIYAREGNFTEARKILNANPSMVNPHSAVARYLIGDHDAGLAELDLAANVNWNTRTYFMRLDPIFDPMRSDPRFTEIVKKTGLLDN</sequence>
<dbReference type="PROSITE" id="PS51755">
    <property type="entry name" value="OMPR_PHOB"/>
    <property type="match status" value="1"/>
</dbReference>
<feature type="repeat" description="TPR" evidence="4">
    <location>
        <begin position="418"/>
        <end position="451"/>
    </location>
</feature>
<dbReference type="Gene3D" id="1.10.10.10">
    <property type="entry name" value="Winged helix-like DNA-binding domain superfamily/Winged helix DNA-binding domain"/>
    <property type="match status" value="1"/>
</dbReference>
<proteinExistence type="predicted"/>
<dbReference type="SUPFAM" id="SSF46894">
    <property type="entry name" value="C-terminal effector domain of the bipartite response regulators"/>
    <property type="match status" value="1"/>
</dbReference>
<keyword evidence="1" id="KW-0677">Repeat</keyword>
<dbReference type="SMART" id="SM00862">
    <property type="entry name" value="Trans_reg_C"/>
    <property type="match status" value="1"/>
</dbReference>
<feature type="DNA-binding region" description="OmpR/PhoB-type" evidence="5">
    <location>
        <begin position="7"/>
        <end position="107"/>
    </location>
</feature>
<dbReference type="Proteomes" id="UP000269669">
    <property type="component" value="Unassembled WGS sequence"/>
</dbReference>
<dbReference type="InterPro" id="IPR051012">
    <property type="entry name" value="CellSynth/LPSAsmb/PSIAsmb"/>
</dbReference>
<dbReference type="InterPro" id="IPR001867">
    <property type="entry name" value="OmpR/PhoB-type_DNA-bd"/>
</dbReference>
<evidence type="ECO:0000256" key="2">
    <source>
        <dbReference type="ARBA" id="ARBA00022803"/>
    </source>
</evidence>
<dbReference type="InterPro" id="IPR011990">
    <property type="entry name" value="TPR-like_helical_dom_sf"/>
</dbReference>
<dbReference type="PANTHER" id="PTHR45586:SF1">
    <property type="entry name" value="LIPOPOLYSACCHARIDE ASSEMBLY PROTEIN B"/>
    <property type="match status" value="1"/>
</dbReference>
<dbReference type="InterPro" id="IPR016032">
    <property type="entry name" value="Sig_transdc_resp-reg_C-effctor"/>
</dbReference>
<dbReference type="GO" id="GO:0006355">
    <property type="term" value="P:regulation of DNA-templated transcription"/>
    <property type="evidence" value="ECO:0007669"/>
    <property type="project" value="InterPro"/>
</dbReference>
<evidence type="ECO:0000256" key="4">
    <source>
        <dbReference type="PROSITE-ProRule" id="PRU00339"/>
    </source>
</evidence>
<keyword evidence="2 4" id="KW-0802">TPR repeat</keyword>